<dbReference type="InterPro" id="IPR012340">
    <property type="entry name" value="NA-bd_OB-fold"/>
</dbReference>
<dbReference type="GO" id="GO:0005656">
    <property type="term" value="C:nuclear pre-replicative complex"/>
    <property type="evidence" value="ECO:0007669"/>
    <property type="project" value="UniProtKB-ARBA"/>
</dbReference>
<dbReference type="InterPro" id="IPR041562">
    <property type="entry name" value="MCM_lid"/>
</dbReference>
<dbReference type="GO" id="GO:0017116">
    <property type="term" value="F:single-stranded DNA helicase activity"/>
    <property type="evidence" value="ECO:0007669"/>
    <property type="project" value="TreeGrafter"/>
</dbReference>
<evidence type="ECO:0000256" key="5">
    <source>
        <dbReference type="ARBA" id="ARBA00022801"/>
    </source>
</evidence>
<keyword evidence="15" id="KW-1185">Reference proteome</keyword>
<dbReference type="Pfam" id="PF14551">
    <property type="entry name" value="MCM_N"/>
    <property type="match status" value="1"/>
</dbReference>
<reference evidence="14" key="1">
    <citation type="submission" date="2022-07" db="EMBL/GenBank/DDBJ databases">
        <title>Phylogenomic reconstructions and comparative analyses of Kickxellomycotina fungi.</title>
        <authorList>
            <person name="Reynolds N.K."/>
            <person name="Stajich J.E."/>
            <person name="Barry K."/>
            <person name="Grigoriev I.V."/>
            <person name="Crous P."/>
            <person name="Smith M.E."/>
        </authorList>
    </citation>
    <scope>NUCLEOTIDE SEQUENCE</scope>
    <source>
        <strain evidence="14">BCRC 34381</strain>
    </source>
</reference>
<comment type="function">
    <text evidence="11">Acts as component of the MCM2-7 complex (MCM complex) which is the replicative helicase essential for 'once per cell cycle' DNA replication initiation and elongation in eukaryotic cells. The active ATPase sites in the MCM2-7 ring are formed through the interaction surfaces of two neighboring subunits such that a critical structure of a conserved arginine finger motif is provided in trans relative to the ATP-binding site of the Walker A box of the adjacent subunit. The six ATPase active sites, however, are likely to contribute differentially to the complex helicase activity.</text>
</comment>
<feature type="compositionally biased region" description="Pro residues" evidence="12">
    <location>
        <begin position="33"/>
        <end position="43"/>
    </location>
</feature>
<proteinExistence type="inferred from homology"/>
<evidence type="ECO:0000256" key="2">
    <source>
        <dbReference type="ARBA" id="ARBA00008010"/>
    </source>
</evidence>
<evidence type="ECO:0000256" key="9">
    <source>
        <dbReference type="ARBA" id="ARBA00023242"/>
    </source>
</evidence>
<evidence type="ECO:0000313" key="15">
    <source>
        <dbReference type="Proteomes" id="UP001143981"/>
    </source>
</evidence>
<evidence type="ECO:0000256" key="4">
    <source>
        <dbReference type="ARBA" id="ARBA00022741"/>
    </source>
</evidence>
<dbReference type="PRINTS" id="PR01660">
    <property type="entry name" value="MCMPROTEIN4"/>
</dbReference>
<keyword evidence="4 10" id="KW-0547">Nucleotide-binding</keyword>
<dbReference type="GO" id="GO:0003697">
    <property type="term" value="F:single-stranded DNA binding"/>
    <property type="evidence" value="ECO:0007669"/>
    <property type="project" value="TreeGrafter"/>
</dbReference>
<dbReference type="PRINTS" id="PR01657">
    <property type="entry name" value="MCMFAMILY"/>
</dbReference>
<feature type="domain" description="MCM C-terminal AAA(+) ATPase" evidence="13">
    <location>
        <begin position="480"/>
        <end position="686"/>
    </location>
</feature>
<dbReference type="PROSITE" id="PS50051">
    <property type="entry name" value="MCM_2"/>
    <property type="match status" value="1"/>
</dbReference>
<dbReference type="GO" id="GO:1902975">
    <property type="term" value="P:mitotic DNA replication initiation"/>
    <property type="evidence" value="ECO:0007669"/>
    <property type="project" value="TreeGrafter"/>
</dbReference>
<dbReference type="InterPro" id="IPR008047">
    <property type="entry name" value="MCM_4"/>
</dbReference>
<sequence length="920" mass="100306">MSGAPSSSPILGPDSDIEETGGGMDEYNTLPETPMPFSPPPIVPGRGQRAEAGAAARSGRNAVASSSPQLGFSDIPSTPGPGGPVGGMAMAYSEALSSQLGSLSMGTQRAGRRYRGDVGFQGQALSSELGEQAAAGAQPVEVRTIWGTIVQVREVLSTFRDFLQHFTAAHRPPAKHTMTDAELHEPVYPALIRRMHDTEIYQLNVDAQNISAYPPAEALYRQIVSYPSEVMPILDHVLTEIYMQLFPDANVELAQEDLKVRVYNLRTTTNMRDLNPSDIDKLVSVRGMLIRSSSVIPDMKLAFFRCLQCDWTTTVGIDKGVISEPRQCGNSACLQKDVIELVHNRSVFVDKQLARLQETPEVIPDGQTPHTVTLVVHDELVDACKAGDRLELTGVYRGEPVRTNPRMRTVQAIYRTFIDVVHVRRLGRSRVQRSAQEGLDVGEAVVDAQRETTAEQTDADAEFSEQEVGEFRRWSRDARLFDILSRSVAPSIYEMEDVKRGLLLQLFGGVRKQVPGAPRSRGDINVLLVGDPGVSKSQMLSAVHGLAPRGIYTSGKGSSAVGLTAYVTRDPDTRQMVLESGALVLSDDGVCAIDEFDKMSDSTRSVLHEVMEQQTISIAKAGIITSLNARCSILAAANPVDSKWNRELSIVENINLPPTLVSRFDLVFIVLDTIDETMDRRLARHIVGLYAEGAEAADDEGLPLMPADKLTRYIAYARRFVRPAISNEAADALIATYVDMRRMGRDASATTTGAVQGAANGRVTATARQLESMIRMSEAHARMRLAETVEASDVHEAARLMREALRESATDPRTGLIDLDLLNTGFAASDRRQLDAIKRETRSLLLGAAREAGPQTEPDAPASSASYHTWLDRLNAQSYAPVPPRLFDQVIRELQTEGVISVVGSGRNMLVVVKQTALAG</sequence>
<dbReference type="InterPro" id="IPR018525">
    <property type="entry name" value="MCM_CS"/>
</dbReference>
<evidence type="ECO:0000313" key="14">
    <source>
        <dbReference type="EMBL" id="KAJ1729157.1"/>
    </source>
</evidence>
<feature type="compositionally biased region" description="Low complexity" evidence="12">
    <location>
        <begin position="45"/>
        <end position="67"/>
    </location>
</feature>
<protein>
    <recommendedName>
        <fullName evidence="11">DNA replication licensing factor MCM4</fullName>
        <ecNumber evidence="11">3.6.4.12</ecNumber>
    </recommendedName>
</protein>
<dbReference type="GO" id="GO:0042555">
    <property type="term" value="C:MCM complex"/>
    <property type="evidence" value="ECO:0007669"/>
    <property type="project" value="UniProtKB-UniRule"/>
</dbReference>
<gene>
    <name evidence="14" type="primary">CDC54</name>
    <name evidence="14" type="ORF">LPJ61_003664</name>
</gene>
<keyword evidence="8 10" id="KW-0238">DNA-binding</keyword>
<dbReference type="EC" id="3.6.4.12" evidence="11"/>
<keyword evidence="5 11" id="KW-0378">Hydrolase</keyword>
<dbReference type="SMART" id="SM00350">
    <property type="entry name" value="MCM"/>
    <property type="match status" value="1"/>
</dbReference>
<accession>A0A9W7YCK7</accession>
<dbReference type="GO" id="GO:0031261">
    <property type="term" value="C:DNA replication preinitiation complex"/>
    <property type="evidence" value="ECO:0007669"/>
    <property type="project" value="UniProtKB-ARBA"/>
</dbReference>
<feature type="region of interest" description="Disordered" evidence="12">
    <location>
        <begin position="1"/>
        <end position="82"/>
    </location>
</feature>
<keyword evidence="7 10" id="KW-0067">ATP-binding</keyword>
<dbReference type="GO" id="GO:0006271">
    <property type="term" value="P:DNA strand elongation involved in DNA replication"/>
    <property type="evidence" value="ECO:0007669"/>
    <property type="project" value="TreeGrafter"/>
</dbReference>
<dbReference type="InterPro" id="IPR001208">
    <property type="entry name" value="MCM_dom"/>
</dbReference>
<evidence type="ECO:0000256" key="3">
    <source>
        <dbReference type="ARBA" id="ARBA00022705"/>
    </source>
</evidence>
<dbReference type="GO" id="GO:0000727">
    <property type="term" value="P:double-strand break repair via break-induced replication"/>
    <property type="evidence" value="ECO:0007669"/>
    <property type="project" value="TreeGrafter"/>
</dbReference>
<evidence type="ECO:0000256" key="7">
    <source>
        <dbReference type="ARBA" id="ARBA00022840"/>
    </source>
</evidence>
<comment type="caution">
    <text evidence="14">The sequence shown here is derived from an EMBL/GenBank/DDBJ whole genome shotgun (WGS) entry which is preliminary data.</text>
</comment>
<dbReference type="Gene3D" id="2.40.50.140">
    <property type="entry name" value="Nucleic acid-binding proteins"/>
    <property type="match status" value="1"/>
</dbReference>
<dbReference type="PROSITE" id="PS00847">
    <property type="entry name" value="MCM_1"/>
    <property type="match status" value="1"/>
</dbReference>
<dbReference type="Gene3D" id="2.20.28.10">
    <property type="match status" value="1"/>
</dbReference>
<dbReference type="SUPFAM" id="SSF52540">
    <property type="entry name" value="P-loop containing nucleoside triphosphate hydrolases"/>
    <property type="match status" value="1"/>
</dbReference>
<dbReference type="InterPro" id="IPR027417">
    <property type="entry name" value="P-loop_NTPase"/>
</dbReference>
<dbReference type="CDD" id="cd17755">
    <property type="entry name" value="MCM4"/>
    <property type="match status" value="1"/>
</dbReference>
<dbReference type="InterPro" id="IPR031327">
    <property type="entry name" value="MCM"/>
</dbReference>
<evidence type="ECO:0000259" key="13">
    <source>
        <dbReference type="PROSITE" id="PS50051"/>
    </source>
</evidence>
<dbReference type="GO" id="GO:0097373">
    <property type="term" value="C:MCM core complex"/>
    <property type="evidence" value="ECO:0007669"/>
    <property type="project" value="UniProtKB-ARBA"/>
</dbReference>
<comment type="subunit">
    <text evidence="11">Component of the MCM2-7 complex.</text>
</comment>
<dbReference type="InterPro" id="IPR033762">
    <property type="entry name" value="MCM_OB"/>
</dbReference>
<dbReference type="InterPro" id="IPR027925">
    <property type="entry name" value="MCM_N"/>
</dbReference>
<dbReference type="GO" id="GO:0016787">
    <property type="term" value="F:hydrolase activity"/>
    <property type="evidence" value="ECO:0007669"/>
    <property type="project" value="UniProtKB-KW"/>
</dbReference>
<evidence type="ECO:0000256" key="12">
    <source>
        <dbReference type="SAM" id="MobiDB-lite"/>
    </source>
</evidence>
<dbReference type="Pfam" id="PF00493">
    <property type="entry name" value="MCM"/>
    <property type="match status" value="1"/>
</dbReference>
<name>A0A9W7YCK7_9FUNG</name>
<comment type="subcellular location">
    <subcellularLocation>
        <location evidence="1">Nucleus</location>
    </subcellularLocation>
</comment>
<dbReference type="SUPFAM" id="SSF50249">
    <property type="entry name" value="Nucleic acid-binding proteins"/>
    <property type="match status" value="1"/>
</dbReference>
<dbReference type="PANTHER" id="PTHR11630">
    <property type="entry name" value="DNA REPLICATION LICENSING FACTOR MCM FAMILY MEMBER"/>
    <property type="match status" value="1"/>
</dbReference>
<keyword evidence="3 11" id="KW-0235">DNA replication</keyword>
<evidence type="ECO:0000256" key="10">
    <source>
        <dbReference type="RuleBase" id="RU004070"/>
    </source>
</evidence>
<dbReference type="OrthoDB" id="10251574at2759"/>
<dbReference type="PANTHER" id="PTHR11630:SF66">
    <property type="entry name" value="DNA REPLICATION LICENSING FACTOR MCM4"/>
    <property type="match status" value="1"/>
</dbReference>
<comment type="catalytic activity">
    <reaction evidence="11">
        <text>ATP + H2O = ADP + phosphate + H(+)</text>
        <dbReference type="Rhea" id="RHEA:13065"/>
        <dbReference type="ChEBI" id="CHEBI:15377"/>
        <dbReference type="ChEBI" id="CHEBI:15378"/>
        <dbReference type="ChEBI" id="CHEBI:30616"/>
        <dbReference type="ChEBI" id="CHEBI:43474"/>
        <dbReference type="ChEBI" id="CHEBI:456216"/>
        <dbReference type="EC" id="3.6.4.12"/>
    </reaction>
</comment>
<evidence type="ECO:0000256" key="11">
    <source>
        <dbReference type="RuleBase" id="RU368062"/>
    </source>
</evidence>
<dbReference type="FunFam" id="2.20.28.10:FF:000003">
    <property type="entry name" value="DNA helicase"/>
    <property type="match status" value="1"/>
</dbReference>
<keyword evidence="6 11" id="KW-0347">Helicase</keyword>
<evidence type="ECO:0000256" key="8">
    <source>
        <dbReference type="ARBA" id="ARBA00023125"/>
    </source>
</evidence>
<dbReference type="Pfam" id="PF17855">
    <property type="entry name" value="MCM_lid"/>
    <property type="match status" value="1"/>
</dbReference>
<dbReference type="EMBL" id="JANBOI010000665">
    <property type="protein sequence ID" value="KAJ1729157.1"/>
    <property type="molecule type" value="Genomic_DNA"/>
</dbReference>
<dbReference type="Gene3D" id="3.30.1640.10">
    <property type="entry name" value="mini-chromosome maintenance (MCM) complex, chain A, domain 1"/>
    <property type="match status" value="1"/>
</dbReference>
<dbReference type="Proteomes" id="UP001143981">
    <property type="component" value="Unassembled WGS sequence"/>
</dbReference>
<dbReference type="GO" id="GO:0043596">
    <property type="term" value="C:nuclear replication fork"/>
    <property type="evidence" value="ECO:0007669"/>
    <property type="project" value="UniProtKB-ARBA"/>
</dbReference>
<dbReference type="Pfam" id="PF17207">
    <property type="entry name" value="MCM_OB"/>
    <property type="match status" value="1"/>
</dbReference>
<dbReference type="AlphaFoldDB" id="A0A9W7YCK7"/>
<keyword evidence="9 11" id="KW-0539">Nucleus</keyword>
<dbReference type="FunFam" id="3.40.50.300:FF:000217">
    <property type="entry name" value="DNA helicase"/>
    <property type="match status" value="1"/>
</dbReference>
<evidence type="ECO:0000256" key="1">
    <source>
        <dbReference type="ARBA" id="ARBA00004123"/>
    </source>
</evidence>
<evidence type="ECO:0000256" key="6">
    <source>
        <dbReference type="ARBA" id="ARBA00022806"/>
    </source>
</evidence>
<organism evidence="14 15">
    <name type="scientific">Coemansia biformis</name>
    <dbReference type="NCBI Taxonomy" id="1286918"/>
    <lineage>
        <taxon>Eukaryota</taxon>
        <taxon>Fungi</taxon>
        <taxon>Fungi incertae sedis</taxon>
        <taxon>Zoopagomycota</taxon>
        <taxon>Kickxellomycotina</taxon>
        <taxon>Kickxellomycetes</taxon>
        <taxon>Kickxellales</taxon>
        <taxon>Kickxellaceae</taxon>
        <taxon>Coemansia</taxon>
    </lineage>
</organism>
<comment type="similarity">
    <text evidence="2 10">Belongs to the MCM family.</text>
</comment>
<dbReference type="GO" id="GO:0005524">
    <property type="term" value="F:ATP binding"/>
    <property type="evidence" value="ECO:0007669"/>
    <property type="project" value="UniProtKB-UniRule"/>
</dbReference>
<dbReference type="GO" id="GO:0006279">
    <property type="term" value="P:premeiotic DNA replication"/>
    <property type="evidence" value="ECO:0007669"/>
    <property type="project" value="UniProtKB-ARBA"/>
</dbReference>
<dbReference type="Gene3D" id="3.40.50.300">
    <property type="entry name" value="P-loop containing nucleotide triphosphate hydrolases"/>
    <property type="match status" value="1"/>
</dbReference>